<proteinExistence type="predicted"/>
<gene>
    <name evidence="2" type="ORF">C2H86_28470</name>
</gene>
<dbReference type="InterPro" id="IPR009492">
    <property type="entry name" value="TniQ"/>
</dbReference>
<dbReference type="RefSeq" id="WP_110765414.1">
    <property type="nucleotide sequence ID" value="NZ_BKWG01000050.1"/>
</dbReference>
<evidence type="ECO:0000259" key="1">
    <source>
        <dbReference type="Pfam" id="PF06527"/>
    </source>
</evidence>
<protein>
    <recommendedName>
        <fullName evidence="1">TniQ domain-containing protein</fullName>
    </recommendedName>
</protein>
<dbReference type="Pfam" id="PF06527">
    <property type="entry name" value="TniQ"/>
    <property type="match status" value="1"/>
</dbReference>
<dbReference type="Proteomes" id="UP000464480">
    <property type="component" value="Chromosome"/>
</dbReference>
<evidence type="ECO:0000313" key="3">
    <source>
        <dbReference type="Proteomes" id="UP000464480"/>
    </source>
</evidence>
<feature type="domain" description="TniQ" evidence="1">
    <location>
        <begin position="3"/>
        <end position="138"/>
    </location>
</feature>
<evidence type="ECO:0000313" key="2">
    <source>
        <dbReference type="EMBL" id="QHW08384.1"/>
    </source>
</evidence>
<reference evidence="2 3" key="1">
    <citation type="submission" date="2020-02" db="EMBL/GenBank/DDBJ databases">
        <title>Pseudomonas Putida W5 Complete Genome Assembly.</title>
        <authorList>
            <person name="Yuan Z.-C."/>
            <person name="Shaw G.A."/>
            <person name="Cusano A.D."/>
            <person name="Caddey B.J."/>
            <person name="Weselowski B.J."/>
        </authorList>
    </citation>
    <scope>NUCLEOTIDE SEQUENCE [LARGE SCALE GENOMIC DNA]</scope>
    <source>
        <strain evidence="2 3">W5</strain>
    </source>
</reference>
<dbReference type="AlphaFoldDB" id="A0A6I7EPH2"/>
<name>A0A6I7EPH2_PSEPU</name>
<sequence length="304" mass="35637">MLLRIQPDESLRSYVDRNLLVNFMDWRVDRLRWLSEGEITHQAVKVIASTMGWQGCYGFNRLLHEHTQLPLQFVIRDTRDASYSRTAYLKPRMAITNSDLHAYCPECVRQDVQDLGFSYWRRNFPDHVSVCATHNVVLLSTCPYCDQPFSSKGHNLDVMWRKCSGRHLGNAESVMNLDEDALKHARFVEALCAYEFSISIHSAVAILSDKLRSLKKLTKRMKSERTAMIEYLDRISNNLEEKRFESPVVKTEFFPEEILKIVVYAYETFDEFVVDLYEYDKDLIPIESLWRNYGNGRYATTCRE</sequence>
<organism evidence="2 3">
    <name type="scientific">Pseudomonas putida</name>
    <name type="common">Arthrobacter siderocapsulatus</name>
    <dbReference type="NCBI Taxonomy" id="303"/>
    <lineage>
        <taxon>Bacteria</taxon>
        <taxon>Pseudomonadati</taxon>
        <taxon>Pseudomonadota</taxon>
        <taxon>Gammaproteobacteria</taxon>
        <taxon>Pseudomonadales</taxon>
        <taxon>Pseudomonadaceae</taxon>
        <taxon>Pseudomonas</taxon>
    </lineage>
</organism>
<accession>A0A6I7EPH2</accession>
<dbReference type="EMBL" id="CP026115">
    <property type="protein sequence ID" value="QHW08384.1"/>
    <property type="molecule type" value="Genomic_DNA"/>
</dbReference>